<protein>
    <submittedName>
        <fullName evidence="1">Uncharacterized protein</fullName>
    </submittedName>
</protein>
<proteinExistence type="predicted"/>
<name>A0A0F9T5G3_9ZZZZ</name>
<accession>A0A0F9T5G3</accession>
<dbReference type="EMBL" id="LAZR01000295">
    <property type="protein sequence ID" value="KKN76465.1"/>
    <property type="molecule type" value="Genomic_DNA"/>
</dbReference>
<gene>
    <name evidence="1" type="ORF">LCGC14_0369740</name>
</gene>
<evidence type="ECO:0000313" key="1">
    <source>
        <dbReference type="EMBL" id="KKN76465.1"/>
    </source>
</evidence>
<sequence length="60" mass="6887">MTEEIKGPRYIAQVERSVKGVLTYKVRAETESMRQSMDELHEMVREMETVYPAPLAEGGK</sequence>
<dbReference type="AlphaFoldDB" id="A0A0F9T5G3"/>
<organism evidence="1">
    <name type="scientific">marine sediment metagenome</name>
    <dbReference type="NCBI Taxonomy" id="412755"/>
    <lineage>
        <taxon>unclassified sequences</taxon>
        <taxon>metagenomes</taxon>
        <taxon>ecological metagenomes</taxon>
    </lineage>
</organism>
<comment type="caution">
    <text evidence="1">The sequence shown here is derived from an EMBL/GenBank/DDBJ whole genome shotgun (WGS) entry which is preliminary data.</text>
</comment>
<reference evidence="1" key="1">
    <citation type="journal article" date="2015" name="Nature">
        <title>Complex archaea that bridge the gap between prokaryotes and eukaryotes.</title>
        <authorList>
            <person name="Spang A."/>
            <person name="Saw J.H."/>
            <person name="Jorgensen S.L."/>
            <person name="Zaremba-Niedzwiedzka K."/>
            <person name="Martijn J."/>
            <person name="Lind A.E."/>
            <person name="van Eijk R."/>
            <person name="Schleper C."/>
            <person name="Guy L."/>
            <person name="Ettema T.J."/>
        </authorList>
    </citation>
    <scope>NUCLEOTIDE SEQUENCE</scope>
</reference>